<evidence type="ECO:0000256" key="3">
    <source>
        <dbReference type="ARBA" id="ARBA00023139"/>
    </source>
</evidence>
<dbReference type="InterPro" id="IPR036328">
    <property type="entry name" value="MliC_sf"/>
</dbReference>
<keyword evidence="4 6" id="KW-0449">Lipoprotein</keyword>
<dbReference type="KEGG" id="nani:NCTC12227_00243"/>
<keyword evidence="7" id="KW-1185">Reference proteome</keyword>
<dbReference type="Pfam" id="PF09864">
    <property type="entry name" value="MliC"/>
    <property type="match status" value="1"/>
</dbReference>
<reference evidence="6 7" key="1">
    <citation type="submission" date="2018-12" db="EMBL/GenBank/DDBJ databases">
        <authorList>
            <consortium name="Pathogen Informatics"/>
        </authorList>
    </citation>
    <scope>NUCLEOTIDE SEQUENCE [LARGE SCALE GENOMIC DNA]</scope>
    <source>
        <strain evidence="6 7">NCTC12227</strain>
    </source>
</reference>
<dbReference type="OrthoDB" id="8606823at2"/>
<dbReference type="EMBL" id="LR134516">
    <property type="protein sequence ID" value="VEJ20536.1"/>
    <property type="molecule type" value="Genomic_DNA"/>
</dbReference>
<dbReference type="InterPro" id="IPR018660">
    <property type="entry name" value="MliC"/>
</dbReference>
<keyword evidence="2" id="KW-0472">Membrane</keyword>
<evidence type="ECO:0000256" key="4">
    <source>
        <dbReference type="ARBA" id="ARBA00023288"/>
    </source>
</evidence>
<dbReference type="PROSITE" id="PS51257">
    <property type="entry name" value="PROKAR_LIPOPROTEIN"/>
    <property type="match status" value="1"/>
</dbReference>
<dbReference type="STRING" id="326522.BWD08_00955"/>
<dbReference type="AlphaFoldDB" id="A0A3S4Y6Y1"/>
<dbReference type="RefSeq" id="WP_107878660.1">
    <property type="nucleotide sequence ID" value="NZ_LR134516.1"/>
</dbReference>
<keyword evidence="3" id="KW-0564">Palmitate</keyword>
<evidence type="ECO:0000256" key="1">
    <source>
        <dbReference type="ARBA" id="ARBA00022729"/>
    </source>
</evidence>
<evidence type="ECO:0000256" key="2">
    <source>
        <dbReference type="ARBA" id="ARBA00023136"/>
    </source>
</evidence>
<evidence type="ECO:0000313" key="6">
    <source>
        <dbReference type="EMBL" id="VEJ20536.1"/>
    </source>
</evidence>
<evidence type="ECO:0000259" key="5">
    <source>
        <dbReference type="Pfam" id="PF09864"/>
    </source>
</evidence>
<organism evidence="6 7">
    <name type="scientific">Neisseria animaloris</name>
    <dbReference type="NCBI Taxonomy" id="326522"/>
    <lineage>
        <taxon>Bacteria</taxon>
        <taxon>Pseudomonadati</taxon>
        <taxon>Pseudomonadota</taxon>
        <taxon>Betaproteobacteria</taxon>
        <taxon>Neisseriales</taxon>
        <taxon>Neisseriaceae</taxon>
        <taxon>Neisseria</taxon>
    </lineage>
</organism>
<dbReference type="Proteomes" id="UP000268229">
    <property type="component" value="Chromosome"/>
</dbReference>
<dbReference type="SUPFAM" id="SSF141488">
    <property type="entry name" value="YdhA-like"/>
    <property type="match status" value="1"/>
</dbReference>
<accession>A0A3S4Y6Y1</accession>
<dbReference type="Gene3D" id="2.40.128.200">
    <property type="match status" value="1"/>
</dbReference>
<keyword evidence="1" id="KW-0732">Signal</keyword>
<evidence type="ECO:0000313" key="7">
    <source>
        <dbReference type="Proteomes" id="UP000268229"/>
    </source>
</evidence>
<sequence>MKASALILSVAAALTTAACVVPYDYDHHHERERRHERGYDRDDHYDRDRYDHHHRRERRNEHTEERRERNIRAARFECRNGLYVNVRPLGSDRIELRLDDNRSVLNASRSGSGSLYTSNRGLFGKHTEWHQKGSSAVFNFTDPYGNRVETTCNAL</sequence>
<proteinExistence type="predicted"/>
<name>A0A3S4Y6Y1_9NEIS</name>
<gene>
    <name evidence="6" type="ORF">NCTC12227_00243</name>
</gene>
<feature type="domain" description="C-type lysozyme inhibitor" evidence="5">
    <location>
        <begin position="76"/>
        <end position="142"/>
    </location>
</feature>
<protein>
    <submittedName>
        <fullName evidence="6">Lipoprotein</fullName>
    </submittedName>
</protein>